<dbReference type="InterPro" id="IPR002035">
    <property type="entry name" value="VWF_A"/>
</dbReference>
<reference evidence="2 3" key="1">
    <citation type="submission" date="2016-02" db="EMBL/GenBank/DDBJ databases">
        <title>Genome sequence of Marichromatium gracile YL-28, a purple sulfur bacterium.</title>
        <authorList>
            <person name="Zhao C."/>
            <person name="Hong X."/>
            <person name="Chen S."/>
            <person name="Yang S."/>
        </authorList>
    </citation>
    <scope>NUCLEOTIDE SEQUENCE [LARGE SCALE GENOMIC DNA]</scope>
    <source>
        <strain evidence="2 3">YL28</strain>
    </source>
</reference>
<protein>
    <recommendedName>
        <fullName evidence="1">VWFA domain-containing protein</fullName>
    </recommendedName>
</protein>
<evidence type="ECO:0000313" key="3">
    <source>
        <dbReference type="Proteomes" id="UP000075766"/>
    </source>
</evidence>
<evidence type="ECO:0000259" key="1">
    <source>
        <dbReference type="SMART" id="SM00327"/>
    </source>
</evidence>
<accession>A0ABR5VIN3</accession>
<dbReference type="Proteomes" id="UP000075766">
    <property type="component" value="Unassembled WGS sequence"/>
</dbReference>
<gene>
    <name evidence="2" type="ORF">AY586_10565</name>
</gene>
<sequence>MSQDARERRWRLILGGEPSDGIGLSLQGEDVRIDQCLDAVYGQAGRRGSLAGSSPNVARWLGDIRQYFPSSIVQVMQKDAIERLGLEQLLLEPEVLEAVEADVHLIATLITLKHVVPARTKDTARQVVRRVVEDLMRRLEQPMRQAVTGALNRAVRNRRPRLREIDWHRTIKANLKHYQPAQRTIVPEVRIGFGRKRSSLRDVVLCVDQSGSMATSVVYSSVFAAVMASLPALSTRLVVFDTAVVDMSDALQDDPVDLLFGVQLGGGTDINRALAYSQALIRRPSDTVFVLISDLYEGGDQTEMFKRAASIKASGVEFITLLALSDEGAPFYDHQIAGQYAAMGIPTFACTPDQFPGLMAAAIGREDVIAWAAREEIVTTRGGEVER</sequence>
<organism evidence="2 3">
    <name type="scientific">Marichromatium gracile</name>
    <name type="common">Chromatium gracile</name>
    <dbReference type="NCBI Taxonomy" id="1048"/>
    <lineage>
        <taxon>Bacteria</taxon>
        <taxon>Pseudomonadati</taxon>
        <taxon>Pseudomonadota</taxon>
        <taxon>Gammaproteobacteria</taxon>
        <taxon>Chromatiales</taxon>
        <taxon>Chromatiaceae</taxon>
        <taxon>Marichromatium</taxon>
    </lineage>
</organism>
<dbReference type="EMBL" id="LSYU01000036">
    <property type="protein sequence ID" value="KXX65275.1"/>
    <property type="molecule type" value="Genomic_DNA"/>
</dbReference>
<dbReference type="InterPro" id="IPR036465">
    <property type="entry name" value="vWFA_dom_sf"/>
</dbReference>
<dbReference type="Pfam" id="PF05762">
    <property type="entry name" value="VWA_CoxE"/>
    <property type="match status" value="1"/>
</dbReference>
<dbReference type="SMART" id="SM00327">
    <property type="entry name" value="VWA"/>
    <property type="match status" value="1"/>
</dbReference>
<feature type="domain" description="VWFA" evidence="1">
    <location>
        <begin position="200"/>
        <end position="360"/>
    </location>
</feature>
<dbReference type="Gene3D" id="3.40.50.410">
    <property type="entry name" value="von Willebrand factor, type A domain"/>
    <property type="match status" value="1"/>
</dbReference>
<dbReference type="SUPFAM" id="SSF53300">
    <property type="entry name" value="vWA-like"/>
    <property type="match status" value="1"/>
</dbReference>
<name>A0ABR5VIN3_MARGR</name>
<proteinExistence type="predicted"/>
<dbReference type="InterPro" id="IPR050458">
    <property type="entry name" value="LolB"/>
</dbReference>
<evidence type="ECO:0000313" key="2">
    <source>
        <dbReference type="EMBL" id="KXX65275.1"/>
    </source>
</evidence>
<keyword evidence="3" id="KW-1185">Reference proteome</keyword>
<dbReference type="InterPro" id="IPR008912">
    <property type="entry name" value="Uncharacterised_CoxE"/>
</dbReference>
<dbReference type="PANTHER" id="PTHR30634:SF16">
    <property type="entry name" value="OUTER-MEMBRANE LIPOPROTEIN LOLB"/>
    <property type="match status" value="1"/>
</dbReference>
<dbReference type="RefSeq" id="WP_062273648.1">
    <property type="nucleotide sequence ID" value="NZ_LSYU01000036.1"/>
</dbReference>
<dbReference type="PANTHER" id="PTHR30634">
    <property type="entry name" value="OUTER MEMBRANE LOLAB LIPOPROTEIN INSERTION APPARATUS"/>
    <property type="match status" value="1"/>
</dbReference>
<comment type="caution">
    <text evidence="2">The sequence shown here is derived from an EMBL/GenBank/DDBJ whole genome shotgun (WGS) entry which is preliminary data.</text>
</comment>